<keyword evidence="1" id="KW-0966">Cell projection</keyword>
<keyword evidence="1" id="KW-0969">Cilium</keyword>
<dbReference type="RefSeq" id="WP_138375857.1">
    <property type="nucleotide sequence ID" value="NZ_JBBMFC010000019.1"/>
</dbReference>
<evidence type="ECO:0000313" key="2">
    <source>
        <dbReference type="Proteomes" id="UP001470288"/>
    </source>
</evidence>
<keyword evidence="2" id="KW-1185">Reference proteome</keyword>
<comment type="caution">
    <text evidence="1">The sequence shown here is derived from an EMBL/GenBank/DDBJ whole genome shotgun (WGS) entry which is preliminary data.</text>
</comment>
<reference evidence="1 2" key="1">
    <citation type="submission" date="2024-03" db="EMBL/GenBank/DDBJ databases">
        <title>Human intestinal bacterial collection.</title>
        <authorList>
            <person name="Pauvert C."/>
            <person name="Hitch T.C.A."/>
            <person name="Clavel T."/>
        </authorList>
    </citation>
    <scope>NUCLEOTIDE SEQUENCE [LARGE SCALE GENOMIC DNA]</scope>
    <source>
        <strain evidence="1 2">CLA-AA-H78B</strain>
    </source>
</reference>
<sequence length="124" mass="13747">MNQINKLTNVNALKLSHASVQTQKTDERFSTLLKEELDRSEGVRFSKHAAQRVAERGIEVSDRLMSDLNQAVEKAKAKGARDVVIIGKDGAFIVNVPHNLIVTTMNGNEMKENIFTNIDSAVLL</sequence>
<dbReference type="NCBIfam" id="TIGR02530">
    <property type="entry name" value="flg_new"/>
    <property type="match status" value="1"/>
</dbReference>
<dbReference type="Proteomes" id="UP001470288">
    <property type="component" value="Unassembled WGS sequence"/>
</dbReference>
<gene>
    <name evidence="1" type="ORF">WMO62_10910</name>
</gene>
<dbReference type="EMBL" id="JBBMFC010000019">
    <property type="protein sequence ID" value="MEQ2579331.1"/>
    <property type="molecule type" value="Genomic_DNA"/>
</dbReference>
<keyword evidence="1" id="KW-0282">Flagellum</keyword>
<accession>A0ABV1I2D3</accession>
<dbReference type="InterPro" id="IPR013367">
    <property type="entry name" value="Flagellar_put"/>
</dbReference>
<dbReference type="Pfam" id="PF12611">
    <property type="entry name" value="Flagellar_put"/>
    <property type="match status" value="1"/>
</dbReference>
<organism evidence="1 2">
    <name type="scientific">Hominiventricola aquisgranensis</name>
    <dbReference type="NCBI Taxonomy" id="3133164"/>
    <lineage>
        <taxon>Bacteria</taxon>
        <taxon>Bacillati</taxon>
        <taxon>Bacillota</taxon>
        <taxon>Clostridia</taxon>
        <taxon>Lachnospirales</taxon>
        <taxon>Lachnospiraceae</taxon>
        <taxon>Hominiventricola</taxon>
    </lineage>
</organism>
<proteinExistence type="predicted"/>
<evidence type="ECO:0000313" key="1">
    <source>
        <dbReference type="EMBL" id="MEQ2579331.1"/>
    </source>
</evidence>
<name>A0ABV1I2D3_9FIRM</name>
<protein>
    <submittedName>
        <fullName evidence="1">TIGR02530 family flagellar biosynthesis protein</fullName>
    </submittedName>
</protein>